<evidence type="ECO:0000313" key="2">
    <source>
        <dbReference type="EMBL" id="MQY23148.1"/>
    </source>
</evidence>
<sequence length="289" mass="32245">MTRTSPTVAGWELMLRILNRATDRGVKAGAIAKALDVSQQYWSKVSHGRGMLSEDKLAILLRLLEFEPADQGELRALREVAKGQNPYAEYSALFYESLMRFFGLEAGAQCIRSFENGVVPGLLQTEDYMRALMKGSVATGRPHEVEQRVKARRQRQQLLDDPEPLQLSVIMGEAALMYQVGGPEVHREQLRHLLTLIDGRPETLDIRLISFEAGGAIAALNSATFHLLDFESGRLPTLGWVEAAAYGEIAEDRKWVNEMGYLYSQVQSIALGREDSINLIDRIASRNIG</sequence>
<comment type="caution">
    <text evidence="2">The sequence shown here is derived from an EMBL/GenBank/DDBJ whole genome shotgun (WGS) entry which is preliminary data.</text>
</comment>
<protein>
    <recommendedName>
        <fullName evidence="1">DUF5753 domain-containing protein</fullName>
    </recommendedName>
</protein>
<organism evidence="2 3">
    <name type="scientific">Nocardia macrotermitis</name>
    <dbReference type="NCBI Taxonomy" id="2585198"/>
    <lineage>
        <taxon>Bacteria</taxon>
        <taxon>Bacillati</taxon>
        <taxon>Actinomycetota</taxon>
        <taxon>Actinomycetes</taxon>
        <taxon>Mycobacteriales</taxon>
        <taxon>Nocardiaceae</taxon>
        <taxon>Nocardia</taxon>
    </lineage>
</organism>
<feature type="domain" description="DUF5753" evidence="1">
    <location>
        <begin position="99"/>
        <end position="282"/>
    </location>
</feature>
<gene>
    <name evidence="2" type="ORF">NRB20_62750</name>
</gene>
<proteinExistence type="predicted"/>
<dbReference type="Proteomes" id="UP000438448">
    <property type="component" value="Unassembled WGS sequence"/>
</dbReference>
<dbReference type="RefSeq" id="WP_194290069.1">
    <property type="nucleotide sequence ID" value="NZ_WEGK01000017.1"/>
</dbReference>
<dbReference type="SUPFAM" id="SSF47413">
    <property type="entry name" value="lambda repressor-like DNA-binding domains"/>
    <property type="match status" value="1"/>
</dbReference>
<reference evidence="2 3" key="1">
    <citation type="submission" date="2019-10" db="EMBL/GenBank/DDBJ databases">
        <title>Nocardia macrotermitis sp. nov. and Nocardia aurantia sp. nov., isolated from the gut of fungus growing-termite Macrotermes natalensis.</title>
        <authorList>
            <person name="Benndorf R."/>
            <person name="Schwitalla J."/>
            <person name="Martin K."/>
            <person name="De Beer W."/>
            <person name="Kaster A.-K."/>
            <person name="Vollmers J."/>
            <person name="Poulsen M."/>
            <person name="Beemelmanns C."/>
        </authorList>
    </citation>
    <scope>NUCLEOTIDE SEQUENCE [LARGE SCALE GENOMIC DNA]</scope>
    <source>
        <strain evidence="2 3">RB20</strain>
    </source>
</reference>
<name>A0A7K0DBV2_9NOCA</name>
<dbReference type="InterPro" id="IPR043917">
    <property type="entry name" value="DUF5753"/>
</dbReference>
<dbReference type="InterPro" id="IPR010982">
    <property type="entry name" value="Lambda_DNA-bd_dom_sf"/>
</dbReference>
<evidence type="ECO:0000259" key="1">
    <source>
        <dbReference type="Pfam" id="PF19054"/>
    </source>
</evidence>
<keyword evidence="3" id="KW-1185">Reference proteome</keyword>
<dbReference type="EMBL" id="WEGK01000017">
    <property type="protein sequence ID" value="MQY23148.1"/>
    <property type="molecule type" value="Genomic_DNA"/>
</dbReference>
<dbReference type="GO" id="GO:0003677">
    <property type="term" value="F:DNA binding"/>
    <property type="evidence" value="ECO:0007669"/>
    <property type="project" value="InterPro"/>
</dbReference>
<dbReference type="AlphaFoldDB" id="A0A7K0DBV2"/>
<dbReference type="Pfam" id="PF19054">
    <property type="entry name" value="DUF5753"/>
    <property type="match status" value="1"/>
</dbReference>
<evidence type="ECO:0000313" key="3">
    <source>
        <dbReference type="Proteomes" id="UP000438448"/>
    </source>
</evidence>
<accession>A0A7K0DBV2</accession>